<keyword evidence="5" id="KW-1003">Cell membrane</keyword>
<dbReference type="GeneID" id="66302588"/>
<feature type="transmembrane region" description="Helical" evidence="13">
    <location>
        <begin position="196"/>
        <end position="219"/>
    </location>
</feature>
<evidence type="ECO:0000256" key="8">
    <source>
        <dbReference type="ARBA" id="ARBA00023004"/>
    </source>
</evidence>
<accession>A0A1U6JP74</accession>
<evidence type="ECO:0000256" key="6">
    <source>
        <dbReference type="ARBA" id="ARBA00022692"/>
    </source>
</evidence>
<evidence type="ECO:0000256" key="9">
    <source>
        <dbReference type="ARBA" id="ARBA00023136"/>
    </source>
</evidence>
<feature type="transmembrane region" description="Helical" evidence="13">
    <location>
        <begin position="92"/>
        <end position="112"/>
    </location>
</feature>
<comment type="similarity">
    <text evidence="2">Belongs to the binding-protein-dependent transport system permease family. FecCD subfamily.</text>
</comment>
<reference evidence="15" key="1">
    <citation type="submission" date="2017-03" db="EMBL/GenBank/DDBJ databases">
        <authorList>
            <person name="Falquet L."/>
            <person name="Falquet L."/>
        </authorList>
    </citation>
    <scope>NUCLEOTIDE SEQUENCE [LARGE SCALE GENOMIC DNA]</scope>
</reference>
<dbReference type="Pfam" id="PF01032">
    <property type="entry name" value="FecCD"/>
    <property type="match status" value="1"/>
</dbReference>
<feature type="transmembrane region" description="Helical" evidence="13">
    <location>
        <begin position="118"/>
        <end position="137"/>
    </location>
</feature>
<dbReference type="Proteomes" id="UP000190476">
    <property type="component" value="Chromosome I"/>
</dbReference>
<evidence type="ECO:0000256" key="1">
    <source>
        <dbReference type="ARBA" id="ARBA00004651"/>
    </source>
</evidence>
<dbReference type="AlphaFoldDB" id="A0A1U6JP74"/>
<organism evidence="14 15">
    <name type="scientific">Clostridium chauvoei JF4335</name>
    <dbReference type="NCBI Taxonomy" id="1351755"/>
    <lineage>
        <taxon>Bacteria</taxon>
        <taxon>Bacillati</taxon>
        <taxon>Bacillota</taxon>
        <taxon>Clostridia</taxon>
        <taxon>Eubacteriales</taxon>
        <taxon>Clostridiaceae</taxon>
        <taxon>Clostridium</taxon>
    </lineage>
</organism>
<keyword evidence="15" id="KW-1185">Reference proteome</keyword>
<dbReference type="PANTHER" id="PTHR30472">
    <property type="entry name" value="FERRIC ENTEROBACTIN TRANSPORT SYSTEM PERMEASE PROTEIN"/>
    <property type="match status" value="1"/>
</dbReference>
<proteinExistence type="inferred from homology"/>
<evidence type="ECO:0000313" key="15">
    <source>
        <dbReference type="Proteomes" id="UP000190476"/>
    </source>
</evidence>
<dbReference type="FunFam" id="1.10.3470.10:FF:000001">
    <property type="entry name" value="Vitamin B12 ABC transporter permease BtuC"/>
    <property type="match status" value="1"/>
</dbReference>
<protein>
    <recommendedName>
        <fullName evidence="3">Probable heme-iron transport system permease protein IsdF</fullName>
    </recommendedName>
    <alternativeName>
        <fullName evidence="12">Iron-regulated surface determinant protein F</fullName>
    </alternativeName>
    <alternativeName>
        <fullName evidence="11">Staphylococcal iron-regulated protein G</fullName>
    </alternativeName>
</protein>
<dbReference type="GO" id="GO:0022857">
    <property type="term" value="F:transmembrane transporter activity"/>
    <property type="evidence" value="ECO:0007669"/>
    <property type="project" value="InterPro"/>
</dbReference>
<dbReference type="RefSeq" id="WP_079481627.1">
    <property type="nucleotide sequence ID" value="NZ_CBML010000006.1"/>
</dbReference>
<gene>
    <name evidence="14" type="ORF">CCH01_22780</name>
</gene>
<feature type="transmembrane region" description="Helical" evidence="13">
    <location>
        <begin position="304"/>
        <end position="324"/>
    </location>
</feature>
<dbReference type="SUPFAM" id="SSF81345">
    <property type="entry name" value="ABC transporter involved in vitamin B12 uptake, BtuC"/>
    <property type="match status" value="1"/>
</dbReference>
<feature type="transmembrane region" description="Helical" evidence="13">
    <location>
        <begin position="149"/>
        <end position="169"/>
    </location>
</feature>
<evidence type="ECO:0000256" key="5">
    <source>
        <dbReference type="ARBA" id="ARBA00022475"/>
    </source>
</evidence>
<feature type="transmembrane region" description="Helical" evidence="13">
    <location>
        <begin position="64"/>
        <end position="85"/>
    </location>
</feature>
<feature type="transmembrane region" description="Helical" evidence="13">
    <location>
        <begin position="240"/>
        <end position="271"/>
    </location>
</feature>
<dbReference type="InterPro" id="IPR000522">
    <property type="entry name" value="ABC_transptr_permease_BtuC"/>
</dbReference>
<evidence type="ECO:0000256" key="7">
    <source>
        <dbReference type="ARBA" id="ARBA00022989"/>
    </source>
</evidence>
<dbReference type="STRING" id="1351755.CCH01_22780"/>
<dbReference type="Gene3D" id="1.10.3470.10">
    <property type="entry name" value="ABC transporter involved in vitamin B12 uptake, BtuC"/>
    <property type="match status" value="1"/>
</dbReference>
<evidence type="ECO:0000256" key="2">
    <source>
        <dbReference type="ARBA" id="ARBA00007935"/>
    </source>
</evidence>
<keyword evidence="6 13" id="KW-0812">Transmembrane</keyword>
<keyword evidence="4" id="KW-0813">Transport</keyword>
<keyword evidence="7 13" id="KW-1133">Transmembrane helix</keyword>
<comment type="function">
    <text evidence="10">Part of the binding-protein-dependent transport system for heme-iron. Responsible for the translocation of the substrate across the membrane.</text>
</comment>
<evidence type="ECO:0000256" key="4">
    <source>
        <dbReference type="ARBA" id="ARBA00022448"/>
    </source>
</evidence>
<keyword evidence="9 13" id="KW-0472">Membrane</keyword>
<dbReference type="GO" id="GO:0005886">
    <property type="term" value="C:plasma membrane"/>
    <property type="evidence" value="ECO:0007669"/>
    <property type="project" value="UniProtKB-SubCell"/>
</dbReference>
<keyword evidence="8" id="KW-0408">Iron</keyword>
<evidence type="ECO:0000313" key="14">
    <source>
        <dbReference type="EMBL" id="SLK22121.1"/>
    </source>
</evidence>
<feature type="transmembrane region" description="Helical" evidence="13">
    <location>
        <begin position="277"/>
        <end position="297"/>
    </location>
</feature>
<evidence type="ECO:0000256" key="11">
    <source>
        <dbReference type="ARBA" id="ARBA00031149"/>
    </source>
</evidence>
<dbReference type="EMBL" id="LT799839">
    <property type="protein sequence ID" value="SLK22121.1"/>
    <property type="molecule type" value="Genomic_DNA"/>
</dbReference>
<evidence type="ECO:0000256" key="3">
    <source>
        <dbReference type="ARBA" id="ARBA00018524"/>
    </source>
</evidence>
<evidence type="ECO:0000256" key="13">
    <source>
        <dbReference type="SAM" id="Phobius"/>
    </source>
</evidence>
<evidence type="ECO:0000256" key="12">
    <source>
        <dbReference type="ARBA" id="ARBA00031465"/>
    </source>
</evidence>
<dbReference type="CDD" id="cd06550">
    <property type="entry name" value="TM_ABC_iron-siderophores_like"/>
    <property type="match status" value="1"/>
</dbReference>
<sequence length="329" mass="35331">MKNNNIRKKYIYIGISIIALILLSLTSMKIGSIDITLRELLIGIFTNNGSETWEIIRDLRMPRVISAILVGASLAVSGVLLQAVIRNPLAEPSITGISSGASLFSILIMVFLPSLNPYRYLFGFLGGILACIIVYSLAFKNTLSPIRIVLSGIAVNAMLGGFISIMTIFNGNNASSVQMWLTGSLVAVTWKDVIPLLIYTTIGLVCALILCKTCNVIVLGDKTSKGLGFNADKTRIIISLVAVFLAGISTSIAGIISFVGLVVPHICRIIIGSDHKYLIPFSCTLGAILLLIADTLGRIVAKPYEIPVGIVMAILGAPFFLYLLRKSNV</sequence>
<name>A0A1U6JP74_9CLOT</name>
<dbReference type="PANTHER" id="PTHR30472:SF21">
    <property type="entry name" value="HEME-IRON TRANSPORT SYSTEM PERMEASE PROTEIN ISDF-RELATED"/>
    <property type="match status" value="1"/>
</dbReference>
<comment type="subcellular location">
    <subcellularLocation>
        <location evidence="1">Cell membrane</location>
        <topology evidence="1">Multi-pass membrane protein</topology>
    </subcellularLocation>
</comment>
<dbReference type="InterPro" id="IPR037294">
    <property type="entry name" value="ABC_BtuC-like"/>
</dbReference>
<dbReference type="OrthoDB" id="9792889at2"/>
<dbReference type="GO" id="GO:0033214">
    <property type="term" value="P:siderophore-iron import into cell"/>
    <property type="evidence" value="ECO:0007669"/>
    <property type="project" value="TreeGrafter"/>
</dbReference>
<feature type="transmembrane region" description="Helical" evidence="13">
    <location>
        <begin position="12"/>
        <end position="31"/>
    </location>
</feature>
<evidence type="ECO:0000256" key="10">
    <source>
        <dbReference type="ARBA" id="ARBA00025320"/>
    </source>
</evidence>